<accession>A0A3M0AD20</accession>
<protein>
    <submittedName>
        <fullName evidence="3">Putative YigZ family protein</fullName>
    </submittedName>
</protein>
<dbReference type="Gene3D" id="3.30.230.30">
    <property type="entry name" value="Impact, N-terminal domain"/>
    <property type="match status" value="1"/>
</dbReference>
<organism evidence="3 4">
    <name type="scientific">Umboniibacter marinipuniceus</name>
    <dbReference type="NCBI Taxonomy" id="569599"/>
    <lineage>
        <taxon>Bacteria</taxon>
        <taxon>Pseudomonadati</taxon>
        <taxon>Pseudomonadota</taxon>
        <taxon>Gammaproteobacteria</taxon>
        <taxon>Cellvibrionales</taxon>
        <taxon>Cellvibrionaceae</taxon>
        <taxon>Umboniibacter</taxon>
    </lineage>
</organism>
<gene>
    <name evidence="3" type="ORF">DFR27_0316</name>
</gene>
<name>A0A3M0AD20_9GAMM</name>
<dbReference type="EMBL" id="REFJ01000001">
    <property type="protein sequence ID" value="RMA82367.1"/>
    <property type="molecule type" value="Genomic_DNA"/>
</dbReference>
<dbReference type="AlphaFoldDB" id="A0A3M0AD20"/>
<evidence type="ECO:0000259" key="2">
    <source>
        <dbReference type="Pfam" id="PF01205"/>
    </source>
</evidence>
<comment type="similarity">
    <text evidence="1">Belongs to the IMPACT family.</text>
</comment>
<comment type="caution">
    <text evidence="3">The sequence shown here is derived from an EMBL/GenBank/DDBJ whole genome shotgun (WGS) entry which is preliminary data.</text>
</comment>
<dbReference type="GO" id="GO:0006446">
    <property type="term" value="P:regulation of translational initiation"/>
    <property type="evidence" value="ECO:0007669"/>
    <property type="project" value="TreeGrafter"/>
</dbReference>
<dbReference type="PANTHER" id="PTHR16301">
    <property type="entry name" value="IMPACT-RELATED"/>
    <property type="match status" value="1"/>
</dbReference>
<dbReference type="InterPro" id="IPR001498">
    <property type="entry name" value="Impact_N"/>
</dbReference>
<reference evidence="3 4" key="1">
    <citation type="submission" date="2018-10" db="EMBL/GenBank/DDBJ databases">
        <title>Genomic Encyclopedia of Type Strains, Phase IV (KMG-IV): sequencing the most valuable type-strain genomes for metagenomic binning, comparative biology and taxonomic classification.</title>
        <authorList>
            <person name="Goeker M."/>
        </authorList>
    </citation>
    <scope>NUCLEOTIDE SEQUENCE [LARGE SCALE GENOMIC DNA]</scope>
    <source>
        <strain evidence="3 4">DSM 25080</strain>
    </source>
</reference>
<feature type="domain" description="Impact N-terminal" evidence="2">
    <location>
        <begin position="20"/>
        <end position="122"/>
    </location>
</feature>
<sequence length="201" mass="22657">MPDQSYQVPIGRHITEIEVKKSRFICWLDYAEGREDLKRLLAEARKAHPTASHHCWAFTSFNGRHEGQGDDGEPKGTAGRPILTVLQHAEVSHVAAVVIRYFGGTKLGTGGLARAYGEAAKHGLQTLETEYYSPKVRLSFDAGFEQEAQIRYIVAQAEAEIFVEYESCLKVLVDLNEAKLDFVRDHLRRDFPQLEVRLDDG</sequence>
<dbReference type="InterPro" id="IPR023582">
    <property type="entry name" value="Impact"/>
</dbReference>
<dbReference type="PANTHER" id="PTHR16301:SF20">
    <property type="entry name" value="IMPACT FAMILY MEMBER YIGZ"/>
    <property type="match status" value="1"/>
</dbReference>
<proteinExistence type="inferred from homology"/>
<evidence type="ECO:0000313" key="3">
    <source>
        <dbReference type="EMBL" id="RMA82367.1"/>
    </source>
</evidence>
<dbReference type="InterPro" id="IPR020568">
    <property type="entry name" value="Ribosomal_Su5_D2-typ_SF"/>
</dbReference>
<dbReference type="SUPFAM" id="SSF54211">
    <property type="entry name" value="Ribosomal protein S5 domain 2-like"/>
    <property type="match status" value="1"/>
</dbReference>
<dbReference type="GO" id="GO:0005737">
    <property type="term" value="C:cytoplasm"/>
    <property type="evidence" value="ECO:0007669"/>
    <property type="project" value="TreeGrafter"/>
</dbReference>
<dbReference type="InterPro" id="IPR020569">
    <property type="entry name" value="UPF0029_Impact_CS"/>
</dbReference>
<evidence type="ECO:0000313" key="4">
    <source>
        <dbReference type="Proteomes" id="UP000267187"/>
    </source>
</evidence>
<evidence type="ECO:0000256" key="1">
    <source>
        <dbReference type="ARBA" id="ARBA00007665"/>
    </source>
</evidence>
<dbReference type="RefSeq" id="WP_170150738.1">
    <property type="nucleotide sequence ID" value="NZ_REFJ01000001.1"/>
</dbReference>
<dbReference type="PROSITE" id="PS00910">
    <property type="entry name" value="UPF0029"/>
    <property type="match status" value="1"/>
</dbReference>
<dbReference type="Pfam" id="PF01205">
    <property type="entry name" value="Impact_N"/>
    <property type="match status" value="1"/>
</dbReference>
<dbReference type="Proteomes" id="UP000267187">
    <property type="component" value="Unassembled WGS sequence"/>
</dbReference>
<keyword evidence="4" id="KW-1185">Reference proteome</keyword>
<dbReference type="InterPro" id="IPR036956">
    <property type="entry name" value="Impact_N_sf"/>
</dbReference>